<dbReference type="GO" id="GO:0030288">
    <property type="term" value="C:outer membrane-bounded periplasmic space"/>
    <property type="evidence" value="ECO:0007669"/>
    <property type="project" value="TreeGrafter"/>
</dbReference>
<dbReference type="RefSeq" id="WP_103909545.1">
    <property type="nucleotide sequence ID" value="NZ_FNUZ01000002.1"/>
</dbReference>
<keyword evidence="4" id="KW-0732">Signal</keyword>
<dbReference type="GO" id="GO:0009253">
    <property type="term" value="P:peptidoglycan catabolic process"/>
    <property type="evidence" value="ECO:0007669"/>
    <property type="project" value="InterPro"/>
</dbReference>
<evidence type="ECO:0000256" key="1">
    <source>
        <dbReference type="ARBA" id="ARBA00001561"/>
    </source>
</evidence>
<comment type="catalytic activity">
    <reaction evidence="1">
        <text>Hydrolyzes the link between N-acetylmuramoyl residues and L-amino acid residues in certain cell-wall glycopeptides.</text>
        <dbReference type="EC" id="3.5.1.28"/>
    </reaction>
</comment>
<accession>A0A1H5VSP1</accession>
<dbReference type="Pfam" id="PF11741">
    <property type="entry name" value="AMIN"/>
    <property type="match status" value="1"/>
</dbReference>
<dbReference type="InterPro" id="IPR021731">
    <property type="entry name" value="AMIN_dom"/>
</dbReference>
<dbReference type="PANTHER" id="PTHR30404">
    <property type="entry name" value="N-ACETYLMURAMOYL-L-ALANINE AMIDASE"/>
    <property type="match status" value="1"/>
</dbReference>
<dbReference type="OrthoDB" id="9806267at2"/>
<evidence type="ECO:0000256" key="2">
    <source>
        <dbReference type="ARBA" id="ARBA00011901"/>
    </source>
</evidence>
<evidence type="ECO:0000259" key="5">
    <source>
        <dbReference type="SMART" id="SM00646"/>
    </source>
</evidence>
<protein>
    <recommendedName>
        <fullName evidence="2">N-acetylmuramoyl-L-alanine amidase</fullName>
        <ecNumber evidence="2">3.5.1.28</ecNumber>
    </recommendedName>
</protein>
<dbReference type="EC" id="3.5.1.28" evidence="2"/>
<reference evidence="6 7" key="1">
    <citation type="submission" date="2016-10" db="EMBL/GenBank/DDBJ databases">
        <authorList>
            <person name="de Groot N.N."/>
        </authorList>
    </citation>
    <scope>NUCLEOTIDE SEQUENCE [LARGE SCALE GENOMIC DNA]</scope>
    <source>
        <strain evidence="6 7">DSM 26915</strain>
    </source>
</reference>
<proteinExistence type="predicted"/>
<organism evidence="6 7">
    <name type="scientific">Thalassococcus halodurans</name>
    <dbReference type="NCBI Taxonomy" id="373675"/>
    <lineage>
        <taxon>Bacteria</taxon>
        <taxon>Pseudomonadati</taxon>
        <taxon>Pseudomonadota</taxon>
        <taxon>Alphaproteobacteria</taxon>
        <taxon>Rhodobacterales</taxon>
        <taxon>Roseobacteraceae</taxon>
        <taxon>Thalassococcus</taxon>
    </lineage>
</organism>
<dbReference type="GO" id="GO:0008745">
    <property type="term" value="F:N-acetylmuramoyl-L-alanine amidase activity"/>
    <property type="evidence" value="ECO:0007669"/>
    <property type="project" value="UniProtKB-EC"/>
</dbReference>
<feature type="chain" id="PRO_5009287559" description="N-acetylmuramoyl-L-alanine amidase" evidence="4">
    <location>
        <begin position="21"/>
        <end position="408"/>
    </location>
</feature>
<dbReference type="AlphaFoldDB" id="A0A1H5VSP1"/>
<sequence length="408" mass="43721">MSRILAAVLAVVSLVNSADAQDFGALARVDASASTVRDGFWGRETTLELALSQGVPWRVYTLDAPRRLVIDFREVDWTGLDPDSFDQSDIVEAVRVGTFRPGWSRLVADLNEPMSLDEAGLVLSEDGGMARLTIKLQSTDEDSFVAASGAPHDPRWDLPAPAAIDVVPNEPLTNRPLRVMLDPGHGGIDPGAEAGGVDEADLMLAFALELQETLLRAGNFEVFLSREADVFVSLEGRVAAAQRARADVFLSLHADALDAGQARGATVYILSEDATDAASEALAERHDRGDILAGVDLTGSDDRVTDVLIDLARVENAPRSLALGNALVSGILDATGNIHKRPLRRAGFSVLKAADIPSALIEVGFLSTQQDLDNLTNPAWRADMAAGIRDGLQDWVVEDMALSDLRRQ</sequence>
<name>A0A1H5VSP1_9RHOB</name>
<dbReference type="Pfam" id="PF01520">
    <property type="entry name" value="Amidase_3"/>
    <property type="match status" value="1"/>
</dbReference>
<dbReference type="Gene3D" id="2.60.40.3500">
    <property type="match status" value="1"/>
</dbReference>
<dbReference type="CDD" id="cd02696">
    <property type="entry name" value="MurNAc-LAA"/>
    <property type="match status" value="1"/>
</dbReference>
<dbReference type="InterPro" id="IPR050695">
    <property type="entry name" value="N-acetylmuramoyl_amidase_3"/>
</dbReference>
<evidence type="ECO:0000256" key="3">
    <source>
        <dbReference type="ARBA" id="ARBA00022801"/>
    </source>
</evidence>
<dbReference type="SMART" id="SM00646">
    <property type="entry name" value="Ami_3"/>
    <property type="match status" value="1"/>
</dbReference>
<keyword evidence="3" id="KW-0378">Hydrolase</keyword>
<dbReference type="InterPro" id="IPR002508">
    <property type="entry name" value="MurNAc-LAA_cat"/>
</dbReference>
<evidence type="ECO:0000313" key="6">
    <source>
        <dbReference type="EMBL" id="SEF90244.1"/>
    </source>
</evidence>
<dbReference type="Gene3D" id="3.40.630.40">
    <property type="entry name" value="Zn-dependent exopeptidases"/>
    <property type="match status" value="1"/>
</dbReference>
<dbReference type="SUPFAM" id="SSF53187">
    <property type="entry name" value="Zn-dependent exopeptidases"/>
    <property type="match status" value="1"/>
</dbReference>
<dbReference type="EMBL" id="FNUZ01000002">
    <property type="protein sequence ID" value="SEF90244.1"/>
    <property type="molecule type" value="Genomic_DNA"/>
</dbReference>
<feature type="domain" description="MurNAc-LAA" evidence="5">
    <location>
        <begin position="238"/>
        <end position="393"/>
    </location>
</feature>
<dbReference type="PANTHER" id="PTHR30404:SF0">
    <property type="entry name" value="N-ACETYLMURAMOYL-L-ALANINE AMIDASE AMIC"/>
    <property type="match status" value="1"/>
</dbReference>
<evidence type="ECO:0000313" key="7">
    <source>
        <dbReference type="Proteomes" id="UP000236752"/>
    </source>
</evidence>
<gene>
    <name evidence="6" type="ORF">SAMN04488045_1164</name>
</gene>
<dbReference type="Proteomes" id="UP000236752">
    <property type="component" value="Unassembled WGS sequence"/>
</dbReference>
<feature type="signal peptide" evidence="4">
    <location>
        <begin position="1"/>
        <end position="20"/>
    </location>
</feature>
<keyword evidence="7" id="KW-1185">Reference proteome</keyword>
<evidence type="ECO:0000256" key="4">
    <source>
        <dbReference type="SAM" id="SignalP"/>
    </source>
</evidence>